<dbReference type="EMBL" id="AE017285">
    <property type="protein sequence ID" value="AAS96193.1"/>
    <property type="molecule type" value="Genomic_DNA"/>
</dbReference>
<protein>
    <submittedName>
        <fullName evidence="2">Uncharacterized protein</fullName>
    </submittedName>
</protein>
<name>Q72BC0_NITV2</name>
<dbReference type="AlphaFoldDB" id="Q72BC0"/>
<gene>
    <name evidence="2" type="ordered locus">DVU_1716</name>
</gene>
<dbReference type="Proteomes" id="UP000002194">
    <property type="component" value="Chromosome"/>
</dbReference>
<evidence type="ECO:0000313" key="3">
    <source>
        <dbReference type="Proteomes" id="UP000002194"/>
    </source>
</evidence>
<reference evidence="2 3" key="1">
    <citation type="journal article" date="2004" name="Nat. Biotechnol.">
        <title>The genome sequence of the anaerobic, sulfate-reducing bacterium Desulfovibrio vulgaris Hildenborough.</title>
        <authorList>
            <person name="Heidelberg J.F."/>
            <person name="Seshadri R."/>
            <person name="Haveman S.A."/>
            <person name="Hemme C.L."/>
            <person name="Paulsen I.T."/>
            <person name="Kolonay J.F."/>
            <person name="Eisen J.A."/>
            <person name="Ward N."/>
            <person name="Methe B."/>
            <person name="Brinkac L.M."/>
            <person name="Daugherty S.C."/>
            <person name="Deboy R.T."/>
            <person name="Dodson R.J."/>
            <person name="Durkin A.S."/>
            <person name="Madupu R."/>
            <person name="Nelson W.C."/>
            <person name="Sullivan S.A."/>
            <person name="Fouts D."/>
            <person name="Haft D.H."/>
            <person name="Selengut J."/>
            <person name="Peterson J.D."/>
            <person name="Davidsen T.M."/>
            <person name="Zafar N."/>
            <person name="Zhou L."/>
            <person name="Radune D."/>
            <person name="Dimitrov G."/>
            <person name="Hance M."/>
            <person name="Tran K."/>
            <person name="Khouri H."/>
            <person name="Gill J."/>
            <person name="Utterback T.R."/>
            <person name="Feldblyum T.V."/>
            <person name="Wall J.D."/>
            <person name="Voordouw G."/>
            <person name="Fraser C.M."/>
        </authorList>
    </citation>
    <scope>NUCLEOTIDE SEQUENCE [LARGE SCALE GENOMIC DNA]</scope>
    <source>
        <strain evidence="3">ATCC 29579 / DSM 644 / NCIMB 8303 / VKM B-1760 / Hildenborough</strain>
    </source>
</reference>
<dbReference type="EnsemblBacteria" id="AAS96193">
    <property type="protein sequence ID" value="AAS96193"/>
    <property type="gene ID" value="DVU_1716"/>
</dbReference>
<keyword evidence="3" id="KW-1185">Reference proteome</keyword>
<accession>Q72BC0</accession>
<dbReference type="STRING" id="882.DVU_1716"/>
<dbReference type="HOGENOM" id="CLU_2117118_0_0_7"/>
<feature type="compositionally biased region" description="Low complexity" evidence="1">
    <location>
        <begin position="75"/>
        <end position="98"/>
    </location>
</feature>
<dbReference type="PATRIC" id="fig|882.5.peg.1581"/>
<proteinExistence type="predicted"/>
<evidence type="ECO:0000256" key="1">
    <source>
        <dbReference type="SAM" id="MobiDB-lite"/>
    </source>
</evidence>
<sequence length="114" mass="11427">MRIWKARVDTTRHGTFVLRGSDIQTSDTETLDPALFELVDGPPVVVPEADAVGDAADPVTAALKLAEDGAATVPDAGNDAGAGDDAGKPDAGQDAGQEAADKGGKSGPKGSSKK</sequence>
<dbReference type="PaxDb" id="882-DVU_1716"/>
<feature type="region of interest" description="Disordered" evidence="1">
    <location>
        <begin position="70"/>
        <end position="114"/>
    </location>
</feature>
<organism evidence="2 3">
    <name type="scientific">Nitratidesulfovibrio vulgaris (strain ATCC 29579 / DSM 644 / CCUG 34227 / NCIMB 8303 / VKM B-1760 / Hildenborough)</name>
    <name type="common">Desulfovibrio vulgaris</name>
    <dbReference type="NCBI Taxonomy" id="882"/>
    <lineage>
        <taxon>Bacteria</taxon>
        <taxon>Pseudomonadati</taxon>
        <taxon>Thermodesulfobacteriota</taxon>
        <taxon>Desulfovibrionia</taxon>
        <taxon>Desulfovibrionales</taxon>
        <taxon>Desulfovibrionaceae</taxon>
        <taxon>Nitratidesulfovibrio</taxon>
    </lineage>
</organism>
<dbReference type="KEGG" id="dvu:DVU_1716"/>
<dbReference type="RefSeq" id="WP_010939004.1">
    <property type="nucleotide sequence ID" value="NC_002937.3"/>
</dbReference>
<evidence type="ECO:0000313" key="2">
    <source>
        <dbReference type="EMBL" id="AAS96193.1"/>
    </source>
</evidence>